<protein>
    <submittedName>
        <fullName evidence="2">tRNA threonylcarbamoyladenosine dehydratase</fullName>
    </submittedName>
</protein>
<evidence type="ECO:0000313" key="2">
    <source>
        <dbReference type="EMBL" id="TJW11170.1"/>
    </source>
</evidence>
<dbReference type="SUPFAM" id="SSF69572">
    <property type="entry name" value="Activating enzymes of the ubiquitin-like proteins"/>
    <property type="match status" value="1"/>
</dbReference>
<dbReference type="PANTHER" id="PTHR43267">
    <property type="entry name" value="TRNA THREONYLCARBAMOYLADENOSINE DEHYDRATASE"/>
    <property type="match status" value="1"/>
</dbReference>
<dbReference type="AlphaFoldDB" id="A0A4T9T811"/>
<dbReference type="RefSeq" id="WP_136845391.1">
    <property type="nucleotide sequence ID" value="NZ_SSTM01000002.1"/>
</dbReference>
<sequence>MEKDDGFTRLRRILGDAGLEKLQSACVMVVGVGGVGSSCAEALVRGGVGRLVFVDGDAVAPSNINRQALAFCSTVGQRKVDVMRAMAADINPAVVVETVDAFLAAEDVPALFAKVSRPDVVVDAIDTVSAKIALAQFCQAESICEIASMGGANKQDPTTLKFADIYRTQVDPLARAFRKLARQAGIERLPVLYSDEPPLPVAAQPGAARGERTELGTMSYFPPIMGQMIASWVIRRLLEM</sequence>
<reference evidence="2 3" key="1">
    <citation type="submission" date="2019-04" db="EMBL/GenBank/DDBJ databases">
        <title>Microbes associate with the intestines of laboratory mice.</title>
        <authorList>
            <person name="Navarre W."/>
            <person name="Wong E."/>
            <person name="Huang K.C."/>
            <person name="Tropini C."/>
            <person name="Ng K."/>
            <person name="Yu B."/>
        </authorList>
    </citation>
    <scope>NUCLEOTIDE SEQUENCE [LARGE SCALE GENOMIC DNA]</scope>
    <source>
        <strain evidence="2 3">NM48_B13</strain>
    </source>
</reference>
<proteinExistence type="predicted"/>
<dbReference type="OrthoDB" id="9804286at2"/>
<keyword evidence="3" id="KW-1185">Reference proteome</keyword>
<comment type="caution">
    <text evidence="2">The sequence shown here is derived from an EMBL/GenBank/DDBJ whole genome shotgun (WGS) entry which is preliminary data.</text>
</comment>
<gene>
    <name evidence="2" type="ORF">E5982_02800</name>
</gene>
<dbReference type="Pfam" id="PF00899">
    <property type="entry name" value="ThiF"/>
    <property type="match status" value="1"/>
</dbReference>
<dbReference type="EMBL" id="SSTM01000002">
    <property type="protein sequence ID" value="TJW11170.1"/>
    <property type="molecule type" value="Genomic_DNA"/>
</dbReference>
<accession>A0A4T9T811</accession>
<dbReference type="InterPro" id="IPR045886">
    <property type="entry name" value="ThiF/MoeB/HesA"/>
</dbReference>
<dbReference type="InterPro" id="IPR035985">
    <property type="entry name" value="Ubiquitin-activating_enz"/>
</dbReference>
<evidence type="ECO:0000313" key="3">
    <source>
        <dbReference type="Proteomes" id="UP000309454"/>
    </source>
</evidence>
<dbReference type="Gene3D" id="3.40.50.720">
    <property type="entry name" value="NAD(P)-binding Rossmann-like Domain"/>
    <property type="match status" value="1"/>
</dbReference>
<feature type="domain" description="THIF-type NAD/FAD binding fold" evidence="1">
    <location>
        <begin position="13"/>
        <end position="238"/>
    </location>
</feature>
<dbReference type="GO" id="GO:0061504">
    <property type="term" value="P:cyclic threonylcarbamoyladenosine biosynthetic process"/>
    <property type="evidence" value="ECO:0007669"/>
    <property type="project" value="TreeGrafter"/>
</dbReference>
<dbReference type="InterPro" id="IPR000594">
    <property type="entry name" value="ThiF_NAD_FAD-bd"/>
</dbReference>
<dbReference type="PANTHER" id="PTHR43267:SF1">
    <property type="entry name" value="TRNA THREONYLCARBAMOYLADENOSINE DEHYDRATASE"/>
    <property type="match status" value="1"/>
</dbReference>
<dbReference type="GO" id="GO:0061503">
    <property type="term" value="F:tRNA threonylcarbamoyladenosine dehydratase"/>
    <property type="evidence" value="ECO:0007669"/>
    <property type="project" value="TreeGrafter"/>
</dbReference>
<name>A0A4T9T811_9ACTN</name>
<dbReference type="Proteomes" id="UP000309454">
    <property type="component" value="Unassembled WGS sequence"/>
</dbReference>
<organism evidence="2 3">
    <name type="scientific">Parvibacter caecicola</name>
    <dbReference type="NCBI Taxonomy" id="747645"/>
    <lineage>
        <taxon>Bacteria</taxon>
        <taxon>Bacillati</taxon>
        <taxon>Actinomycetota</taxon>
        <taxon>Coriobacteriia</taxon>
        <taxon>Coriobacteriales</taxon>
        <taxon>Coriobacteriaceae</taxon>
        <taxon>Parvibacter</taxon>
    </lineage>
</organism>
<evidence type="ECO:0000259" key="1">
    <source>
        <dbReference type="Pfam" id="PF00899"/>
    </source>
</evidence>
<dbReference type="GO" id="GO:0008641">
    <property type="term" value="F:ubiquitin-like modifier activating enzyme activity"/>
    <property type="evidence" value="ECO:0007669"/>
    <property type="project" value="InterPro"/>
</dbReference>